<dbReference type="InterPro" id="IPR049802">
    <property type="entry name" value="RhsC-like_FIX"/>
</dbReference>
<feature type="compositionally biased region" description="Polar residues" evidence="1">
    <location>
        <begin position="245"/>
        <end position="256"/>
    </location>
</feature>
<dbReference type="RefSeq" id="WP_120385072.1">
    <property type="nucleotide sequence ID" value="NZ_RAXT01000052.1"/>
</dbReference>
<proteinExistence type="predicted"/>
<dbReference type="EMBL" id="RAXT01000052">
    <property type="protein sequence ID" value="RKG35947.1"/>
    <property type="molecule type" value="Genomic_DNA"/>
</dbReference>
<dbReference type="CDD" id="cd20746">
    <property type="entry name" value="FIX_Ntox15_NUC_DUF4112_RhsA-like"/>
    <property type="match status" value="1"/>
</dbReference>
<evidence type="ECO:0000313" key="2">
    <source>
        <dbReference type="EMBL" id="RKG35947.1"/>
    </source>
</evidence>
<reference evidence="2 3" key="1">
    <citation type="submission" date="2018-09" db="EMBL/GenBank/DDBJ databases">
        <title>The draft genome of Acinetobacter spp. strains.</title>
        <authorList>
            <person name="Qin J."/>
            <person name="Feng Y."/>
            <person name="Zong Z."/>
        </authorList>
    </citation>
    <scope>NUCLEOTIDE SEQUENCE [LARGE SCALE GENOMIC DNA]</scope>
    <source>
        <strain evidence="2 3">WCHAc060115</strain>
    </source>
</reference>
<name>A0A3A8EM13_9GAMM</name>
<dbReference type="OrthoDB" id="6670860at2"/>
<keyword evidence="3" id="KW-1185">Reference proteome</keyword>
<sequence length="500" mass="55342">MNTAVAKTSSKTIRVTQKAEESAAQWIKGVLDGSGSSPAQMIVAVVIGCIPFVGQGVDVGNVIVSVIKIAEKPEDNDRWFDLVFNLVAFVPVAGDGLKIVFKQLRSGKAMGAILDAIPSKTMRGNVDKWFRNLNWNSYTKELQHTSDNIIDGLIDVFDSWLTRAVLGKARLKSLVIQLKQMKRIAHQKIAMVMKDMQAAHKKALATPYPNTTAKAPIARPSATGKKPHVQPAPKTAQNGYVARNTGGNSVSTGRKNTATRRKQLKKRKRSNKELGSGGEHITDYYYVKRMKSRSKVNNKGVLYEYNDNGHGGIDHVWCTQRAIKDSVTGLTEYAAYSNKSAHKYRITDSKATNALSHKKLMTPKAAMMALKMGLDVYLASDADDKVKRAVGNTVGDGVQMSHLWISKKIDSAKLVVEHRKGLIAEIEAWRRVNFKASTERRLGKTVTVKCPYDRSLVTITGDKFDHHEKCKGLDKPKCTRTVTSHGIKLEFVLPNDMLER</sequence>
<feature type="region of interest" description="Disordered" evidence="1">
    <location>
        <begin position="210"/>
        <end position="276"/>
    </location>
</feature>
<dbReference type="Proteomes" id="UP000280405">
    <property type="component" value="Unassembled WGS sequence"/>
</dbReference>
<comment type="caution">
    <text evidence="2">The sequence shown here is derived from an EMBL/GenBank/DDBJ whole genome shotgun (WGS) entry which is preliminary data.</text>
</comment>
<organism evidence="2 3">
    <name type="scientific">Acinetobacter rongchengensis</name>
    <dbReference type="NCBI Taxonomy" id="2419601"/>
    <lineage>
        <taxon>Bacteria</taxon>
        <taxon>Pseudomonadati</taxon>
        <taxon>Pseudomonadota</taxon>
        <taxon>Gammaproteobacteria</taxon>
        <taxon>Moraxellales</taxon>
        <taxon>Moraxellaceae</taxon>
        <taxon>Acinetobacter</taxon>
    </lineage>
</organism>
<evidence type="ECO:0000313" key="3">
    <source>
        <dbReference type="Proteomes" id="UP000280405"/>
    </source>
</evidence>
<protein>
    <submittedName>
        <fullName evidence="2">Uncharacterized protein</fullName>
    </submittedName>
</protein>
<dbReference type="AlphaFoldDB" id="A0A3A8EM13"/>
<gene>
    <name evidence="2" type="ORF">D7V20_15925</name>
</gene>
<feature type="compositionally biased region" description="Basic residues" evidence="1">
    <location>
        <begin position="257"/>
        <end position="270"/>
    </location>
</feature>
<accession>A0A3A8EM13</accession>
<evidence type="ECO:0000256" key="1">
    <source>
        <dbReference type="SAM" id="MobiDB-lite"/>
    </source>
</evidence>